<feature type="signal peptide" evidence="1">
    <location>
        <begin position="1"/>
        <end position="30"/>
    </location>
</feature>
<keyword evidence="1" id="KW-0732">Signal</keyword>
<evidence type="ECO:0000313" key="3">
    <source>
        <dbReference type="Proteomes" id="UP001501265"/>
    </source>
</evidence>
<gene>
    <name evidence="2" type="ORF">GCM10023220_35610</name>
</gene>
<feature type="chain" id="PRO_5047203800" description="Secreted protein" evidence="1">
    <location>
        <begin position="31"/>
        <end position="122"/>
    </location>
</feature>
<protein>
    <recommendedName>
        <fullName evidence="4">Secreted protein</fullName>
    </recommendedName>
</protein>
<evidence type="ECO:0000313" key="2">
    <source>
        <dbReference type="EMBL" id="GAA4803278.1"/>
    </source>
</evidence>
<dbReference type="RefSeq" id="WP_345620711.1">
    <property type="nucleotide sequence ID" value="NZ_BAABIG010000033.1"/>
</dbReference>
<dbReference type="EMBL" id="BAABIG010000033">
    <property type="protein sequence ID" value="GAA4803278.1"/>
    <property type="molecule type" value="Genomic_DNA"/>
</dbReference>
<accession>A0ABP9C2T1</accession>
<evidence type="ECO:0008006" key="4">
    <source>
        <dbReference type="Google" id="ProtNLM"/>
    </source>
</evidence>
<sequence length="122" mass="12283">MVRRPLRGAVTIGVAGTVVSLALTGTPAQAAQAATTAHCPTSTSIAFLPAGTGYLFPNLFASVSACGFVDGGAPYHFTVDQAMSSVQTPSGLRNYTLYNVAITCTTVTANADALIATGCQPG</sequence>
<proteinExistence type="predicted"/>
<comment type="caution">
    <text evidence="2">The sequence shown here is derived from an EMBL/GenBank/DDBJ whole genome shotgun (WGS) entry which is preliminary data.</text>
</comment>
<reference evidence="3" key="1">
    <citation type="journal article" date="2019" name="Int. J. Syst. Evol. Microbiol.">
        <title>The Global Catalogue of Microorganisms (GCM) 10K type strain sequencing project: providing services to taxonomists for standard genome sequencing and annotation.</title>
        <authorList>
            <consortium name="The Broad Institute Genomics Platform"/>
            <consortium name="The Broad Institute Genome Sequencing Center for Infectious Disease"/>
            <person name="Wu L."/>
            <person name="Ma J."/>
        </authorList>
    </citation>
    <scope>NUCLEOTIDE SEQUENCE [LARGE SCALE GENOMIC DNA]</scope>
    <source>
        <strain evidence="3">JCM 18081</strain>
    </source>
</reference>
<organism evidence="2 3">
    <name type="scientific">Streptomyces ziwulingensis</name>
    <dbReference type="NCBI Taxonomy" id="1045501"/>
    <lineage>
        <taxon>Bacteria</taxon>
        <taxon>Bacillati</taxon>
        <taxon>Actinomycetota</taxon>
        <taxon>Actinomycetes</taxon>
        <taxon>Kitasatosporales</taxon>
        <taxon>Streptomycetaceae</taxon>
        <taxon>Streptomyces</taxon>
    </lineage>
</organism>
<name>A0ABP9C2T1_9ACTN</name>
<keyword evidence="3" id="KW-1185">Reference proteome</keyword>
<dbReference type="Proteomes" id="UP001501265">
    <property type="component" value="Unassembled WGS sequence"/>
</dbReference>
<evidence type="ECO:0000256" key="1">
    <source>
        <dbReference type="SAM" id="SignalP"/>
    </source>
</evidence>